<keyword evidence="3" id="KW-0804">Transcription</keyword>
<dbReference type="PROSITE" id="PS50977">
    <property type="entry name" value="HTH_TETR_2"/>
    <property type="match status" value="1"/>
</dbReference>
<evidence type="ECO:0000256" key="4">
    <source>
        <dbReference type="PROSITE-ProRule" id="PRU00335"/>
    </source>
</evidence>
<evidence type="ECO:0000313" key="6">
    <source>
        <dbReference type="EMBL" id="MEV0969088.1"/>
    </source>
</evidence>
<dbReference type="InterPro" id="IPR001647">
    <property type="entry name" value="HTH_TetR"/>
</dbReference>
<dbReference type="InterPro" id="IPR009057">
    <property type="entry name" value="Homeodomain-like_sf"/>
</dbReference>
<keyword evidence="1" id="KW-0805">Transcription regulation</keyword>
<dbReference type="PANTHER" id="PTHR30055">
    <property type="entry name" value="HTH-TYPE TRANSCRIPTIONAL REGULATOR RUTR"/>
    <property type="match status" value="1"/>
</dbReference>
<feature type="domain" description="HTH tetR-type" evidence="5">
    <location>
        <begin position="10"/>
        <end position="70"/>
    </location>
</feature>
<reference evidence="6 7" key="1">
    <citation type="submission" date="2024-06" db="EMBL/GenBank/DDBJ databases">
        <title>The Natural Products Discovery Center: Release of the First 8490 Sequenced Strains for Exploring Actinobacteria Biosynthetic Diversity.</title>
        <authorList>
            <person name="Kalkreuter E."/>
            <person name="Kautsar S.A."/>
            <person name="Yang D."/>
            <person name="Bader C.D."/>
            <person name="Teijaro C.N."/>
            <person name="Fluegel L."/>
            <person name="Davis C.M."/>
            <person name="Simpson J.R."/>
            <person name="Lauterbach L."/>
            <person name="Steele A.D."/>
            <person name="Gui C."/>
            <person name="Meng S."/>
            <person name="Li G."/>
            <person name="Viehrig K."/>
            <person name="Ye F."/>
            <person name="Su P."/>
            <person name="Kiefer A.F."/>
            <person name="Nichols A."/>
            <person name="Cepeda A.J."/>
            <person name="Yan W."/>
            <person name="Fan B."/>
            <person name="Jiang Y."/>
            <person name="Adhikari A."/>
            <person name="Zheng C.-J."/>
            <person name="Schuster L."/>
            <person name="Cowan T.M."/>
            <person name="Smanski M.J."/>
            <person name="Chevrette M.G."/>
            <person name="De Carvalho L.P.S."/>
            <person name="Shen B."/>
        </authorList>
    </citation>
    <scope>NUCLEOTIDE SEQUENCE [LARGE SCALE GENOMIC DNA]</scope>
    <source>
        <strain evidence="6 7">NPDC050100</strain>
    </source>
</reference>
<evidence type="ECO:0000256" key="2">
    <source>
        <dbReference type="ARBA" id="ARBA00023125"/>
    </source>
</evidence>
<dbReference type="InterPro" id="IPR050109">
    <property type="entry name" value="HTH-type_TetR-like_transc_reg"/>
</dbReference>
<evidence type="ECO:0000313" key="7">
    <source>
        <dbReference type="Proteomes" id="UP001551675"/>
    </source>
</evidence>
<dbReference type="Gene3D" id="1.10.357.10">
    <property type="entry name" value="Tetracycline Repressor, domain 2"/>
    <property type="match status" value="1"/>
</dbReference>
<feature type="DNA-binding region" description="H-T-H motif" evidence="4">
    <location>
        <begin position="33"/>
        <end position="52"/>
    </location>
</feature>
<dbReference type="SUPFAM" id="SSF46689">
    <property type="entry name" value="Homeodomain-like"/>
    <property type="match status" value="1"/>
</dbReference>
<gene>
    <name evidence="6" type="ORF">AB0I59_10670</name>
</gene>
<dbReference type="PANTHER" id="PTHR30055:SF234">
    <property type="entry name" value="HTH-TYPE TRANSCRIPTIONAL REGULATOR BETI"/>
    <property type="match status" value="1"/>
</dbReference>
<name>A0ABV3GBR9_MICGL</name>
<comment type="caution">
    <text evidence="6">The sequence shown here is derived from an EMBL/GenBank/DDBJ whole genome shotgun (WGS) entry which is preliminary data.</text>
</comment>
<evidence type="ECO:0000256" key="3">
    <source>
        <dbReference type="ARBA" id="ARBA00023163"/>
    </source>
</evidence>
<dbReference type="Pfam" id="PF00440">
    <property type="entry name" value="TetR_N"/>
    <property type="match status" value="1"/>
</dbReference>
<protein>
    <submittedName>
        <fullName evidence="6">TetR family transcriptional regulator</fullName>
    </submittedName>
</protein>
<keyword evidence="7" id="KW-1185">Reference proteome</keyword>
<sequence length="201" mass="22521">MSGLRERKKQESRQHISDMASWLFMQRGFDAVTVAEIAEAAGVSTKTVFNYFPRKEDLFLDRLPEAADLIVRTVRERPAGVEPLAALREAALRLPRERHPLGGIGEGYEHFLRVVVDSPALRARVREFLDEVEALLTTLLDEADPKGPWSRVAAALVVAAFRATYAISFRRTLAGDRPEDVLDDHIALLNRSFDALERALA</sequence>
<keyword evidence="2 4" id="KW-0238">DNA-binding</keyword>
<dbReference type="EMBL" id="JBFALK010000004">
    <property type="protein sequence ID" value="MEV0969088.1"/>
    <property type="molecule type" value="Genomic_DNA"/>
</dbReference>
<organism evidence="6 7">
    <name type="scientific">Microtetraspora glauca</name>
    <dbReference type="NCBI Taxonomy" id="1996"/>
    <lineage>
        <taxon>Bacteria</taxon>
        <taxon>Bacillati</taxon>
        <taxon>Actinomycetota</taxon>
        <taxon>Actinomycetes</taxon>
        <taxon>Streptosporangiales</taxon>
        <taxon>Streptosporangiaceae</taxon>
        <taxon>Microtetraspora</taxon>
    </lineage>
</organism>
<dbReference type="Proteomes" id="UP001551675">
    <property type="component" value="Unassembled WGS sequence"/>
</dbReference>
<accession>A0ABV3GBR9</accession>
<proteinExistence type="predicted"/>
<dbReference type="PRINTS" id="PR00455">
    <property type="entry name" value="HTHTETR"/>
</dbReference>
<dbReference type="RefSeq" id="WP_358131947.1">
    <property type="nucleotide sequence ID" value="NZ_JBFALK010000004.1"/>
</dbReference>
<evidence type="ECO:0000256" key="1">
    <source>
        <dbReference type="ARBA" id="ARBA00023015"/>
    </source>
</evidence>
<evidence type="ECO:0000259" key="5">
    <source>
        <dbReference type="PROSITE" id="PS50977"/>
    </source>
</evidence>